<keyword evidence="5 7" id="KW-0949">S-adenosyl-L-methionine</keyword>
<dbReference type="GO" id="GO:0005634">
    <property type="term" value="C:nucleus"/>
    <property type="evidence" value="ECO:0007669"/>
    <property type="project" value="UniProtKB-ARBA"/>
</dbReference>
<dbReference type="GO" id="GO:0120550">
    <property type="term" value="F:methyltransferase cap2 activity"/>
    <property type="evidence" value="ECO:0007669"/>
    <property type="project" value="UniProtKB-EC"/>
</dbReference>
<evidence type="ECO:0000313" key="10">
    <source>
        <dbReference type="Proteomes" id="UP000735302"/>
    </source>
</evidence>
<dbReference type="InterPro" id="IPR025807">
    <property type="entry name" value="Adrift-typ_MeTrfase"/>
</dbReference>
<dbReference type="Pfam" id="PF01728">
    <property type="entry name" value="FtsJ"/>
    <property type="match status" value="1"/>
</dbReference>
<evidence type="ECO:0000256" key="3">
    <source>
        <dbReference type="ARBA" id="ARBA00022603"/>
    </source>
</evidence>
<feature type="active site" description="Proton acceptor" evidence="7">
    <location>
        <position position="312"/>
    </location>
</feature>
<keyword evidence="10" id="KW-1185">Reference proteome</keyword>
<keyword evidence="3 7" id="KW-0489">Methyltransferase</keyword>
<name>A0AAV3Z0Z7_9GAST</name>
<dbReference type="Gene3D" id="3.40.50.12760">
    <property type="match status" value="1"/>
</dbReference>
<evidence type="ECO:0000256" key="4">
    <source>
        <dbReference type="ARBA" id="ARBA00022679"/>
    </source>
</evidence>
<dbReference type="PANTHER" id="PTHR16121:SF2">
    <property type="entry name" value="CAP-SPECIFIC MRNA (NUCLEOSIDE-2'-O-)-METHYLTRANSFERASE 2"/>
    <property type="match status" value="1"/>
</dbReference>
<dbReference type="Proteomes" id="UP000735302">
    <property type="component" value="Unassembled WGS sequence"/>
</dbReference>
<dbReference type="EMBL" id="BLXT01001848">
    <property type="protein sequence ID" value="GFN88442.1"/>
    <property type="molecule type" value="Genomic_DNA"/>
</dbReference>
<feature type="domain" description="Adrift-type SAM-dependent 2'-O-MTase" evidence="8">
    <location>
        <begin position="143"/>
        <end position="359"/>
    </location>
</feature>
<dbReference type="AlphaFoldDB" id="A0AAV3Z0Z7"/>
<organism evidence="9 10">
    <name type="scientific">Plakobranchus ocellatus</name>
    <dbReference type="NCBI Taxonomy" id="259542"/>
    <lineage>
        <taxon>Eukaryota</taxon>
        <taxon>Metazoa</taxon>
        <taxon>Spiralia</taxon>
        <taxon>Lophotrochozoa</taxon>
        <taxon>Mollusca</taxon>
        <taxon>Gastropoda</taxon>
        <taxon>Heterobranchia</taxon>
        <taxon>Euthyneura</taxon>
        <taxon>Panpulmonata</taxon>
        <taxon>Sacoglossa</taxon>
        <taxon>Placobranchoidea</taxon>
        <taxon>Plakobranchidae</taxon>
        <taxon>Plakobranchus</taxon>
    </lineage>
</organism>
<keyword evidence="4 7" id="KW-0808">Transferase</keyword>
<dbReference type="GO" id="GO:0004483">
    <property type="term" value="F:methyltransferase cap1 activity"/>
    <property type="evidence" value="ECO:0007669"/>
    <property type="project" value="TreeGrafter"/>
</dbReference>
<evidence type="ECO:0000256" key="6">
    <source>
        <dbReference type="ARBA" id="ARBA00049477"/>
    </source>
</evidence>
<evidence type="ECO:0000313" key="9">
    <source>
        <dbReference type="EMBL" id="GFN88442.1"/>
    </source>
</evidence>
<dbReference type="EC" id="2.1.1.296" evidence="1"/>
<proteinExistence type="predicted"/>
<feature type="binding site" evidence="7">
    <location>
        <position position="199"/>
    </location>
    <ligand>
        <name>S-adenosyl-L-methionine</name>
        <dbReference type="ChEBI" id="CHEBI:59789"/>
    </ligand>
</feature>
<dbReference type="PANTHER" id="PTHR16121">
    <property type="entry name" value="CAP-SPECIFIC MRNA (NUCLEOSIDE-2'-O-)-METHYLTRANSFERASE 1-RELATED"/>
    <property type="match status" value="1"/>
</dbReference>
<feature type="binding site" evidence="7">
    <location>
        <position position="180"/>
    </location>
    <ligand>
        <name>S-adenosyl-L-methionine</name>
        <dbReference type="ChEBI" id="CHEBI:59789"/>
    </ligand>
</feature>
<evidence type="ECO:0000256" key="1">
    <source>
        <dbReference type="ARBA" id="ARBA00012770"/>
    </source>
</evidence>
<evidence type="ECO:0000256" key="2">
    <source>
        <dbReference type="ARBA" id="ARBA00021134"/>
    </source>
</evidence>
<comment type="catalytic activity">
    <reaction evidence="6">
        <text>a 5'-end (N(7)-methyl 5'-triphosphoguanosine)-(2'-O-methyl-ribonucleoside)-(ribonucleotide) in mRNA + S-adenosyl-L-methionine = a 5'-end (N(7)-methyl 5'-triphosphoguanosine)-(2'-O-methyl-ribonucleoside)-(2'-O-methyl-ribonucleotide) in mRNA + S-adenosyl-L-homocysteine + H(+)</text>
        <dbReference type="Rhea" id="RHEA:67024"/>
        <dbReference type="Rhea" id="RHEA-COMP:17169"/>
        <dbReference type="Rhea" id="RHEA-COMP:17170"/>
        <dbReference type="ChEBI" id="CHEBI:15378"/>
        <dbReference type="ChEBI" id="CHEBI:57856"/>
        <dbReference type="ChEBI" id="CHEBI:59789"/>
        <dbReference type="ChEBI" id="CHEBI:167612"/>
        <dbReference type="ChEBI" id="CHEBI:167614"/>
        <dbReference type="EC" id="2.1.1.296"/>
    </reaction>
</comment>
<evidence type="ECO:0000256" key="5">
    <source>
        <dbReference type="ARBA" id="ARBA00022691"/>
    </source>
</evidence>
<dbReference type="GO" id="GO:0005737">
    <property type="term" value="C:cytoplasm"/>
    <property type="evidence" value="ECO:0007669"/>
    <property type="project" value="TreeGrafter"/>
</dbReference>
<evidence type="ECO:0000256" key="7">
    <source>
        <dbReference type="PROSITE-ProRule" id="PRU00946"/>
    </source>
</evidence>
<dbReference type="InterPro" id="IPR002877">
    <property type="entry name" value="RNA_MeTrfase_FtsJ_dom"/>
</dbReference>
<feature type="binding site" evidence="7">
    <location>
        <position position="272"/>
    </location>
    <ligand>
        <name>S-adenosyl-L-methionine</name>
        <dbReference type="ChEBI" id="CHEBI:59789"/>
    </ligand>
</feature>
<protein>
    <recommendedName>
        <fullName evidence="2">Cap-specific mRNA (nucleoside-2'-O-)-methyltransferase 2</fullName>
        <ecNumber evidence="1">2.1.1.296</ecNumber>
    </recommendedName>
</protein>
<dbReference type="SUPFAM" id="SSF53335">
    <property type="entry name" value="S-adenosyl-L-methionine-dependent methyltransferases"/>
    <property type="match status" value="1"/>
</dbReference>
<gene>
    <name evidence="9" type="ORF">PoB_001494800</name>
</gene>
<reference evidence="9 10" key="1">
    <citation type="journal article" date="2021" name="Elife">
        <title>Chloroplast acquisition without the gene transfer in kleptoplastic sea slugs, Plakobranchus ocellatus.</title>
        <authorList>
            <person name="Maeda T."/>
            <person name="Takahashi S."/>
            <person name="Yoshida T."/>
            <person name="Shimamura S."/>
            <person name="Takaki Y."/>
            <person name="Nagai Y."/>
            <person name="Toyoda A."/>
            <person name="Suzuki Y."/>
            <person name="Arimoto A."/>
            <person name="Ishii H."/>
            <person name="Satoh N."/>
            <person name="Nishiyama T."/>
            <person name="Hasebe M."/>
            <person name="Maruyama T."/>
            <person name="Minagawa J."/>
            <person name="Obokata J."/>
            <person name="Shigenobu S."/>
        </authorList>
    </citation>
    <scope>NUCLEOTIDE SEQUENCE [LARGE SCALE GENOMIC DNA]</scope>
</reference>
<dbReference type="GO" id="GO:0006370">
    <property type="term" value="P:7-methylguanosine mRNA capping"/>
    <property type="evidence" value="ECO:0007669"/>
    <property type="project" value="TreeGrafter"/>
</dbReference>
<comment type="caution">
    <text evidence="9">The sequence shown here is derived from an EMBL/GenBank/DDBJ whole genome shotgun (WGS) entry which is preliminary data.</text>
</comment>
<evidence type="ECO:0000259" key="8">
    <source>
        <dbReference type="PROSITE" id="PS51614"/>
    </source>
</evidence>
<accession>A0AAV3Z0Z7</accession>
<dbReference type="InterPro" id="IPR050851">
    <property type="entry name" value="mRNA_Cap_2O-Ribose_MeTrfase"/>
</dbReference>
<dbReference type="PROSITE" id="PS51614">
    <property type="entry name" value="SAM_MT_ADRIFT"/>
    <property type="match status" value="1"/>
</dbReference>
<dbReference type="InterPro" id="IPR029063">
    <property type="entry name" value="SAM-dependent_MTases_sf"/>
</dbReference>
<sequence>MTRKRKRFEIRNCHQVVGMQKQPSFSTPQEIPSEHEKQVHQLFNKTFQYTSLEAESAQCDKKGRCGSRNCSKKAVEDWFYVPISKASMPEPHAADPELIGLKGKMNSVKDQLSSKDIHTWHAHTTRCNIAGKIIPHVKSLGAELCTQAWVKFYEILSVYHSEGLVPDRPFLSLHLCEAPGAFVTALNHFLQQQGFSHIWDWRATTLNPYHECNNLGEMIADDRLIRQTYTQWFFGDDGSGDITHPGHVKSLCQMLMRVEEEEELELMLVTADGSIDCQANPAEQESIVSRLHHCEALTTALVLAQGGALVIKMFTLFESPSVLLVFLLNIMFDHIYAIKPGTSKSGNSEVYLTCLGYRKNVKEETLWKMLDITVYSSSEGNSLCLLQPLPSSFVDEHRLCCQAFAQWQLETIHTNLQLYNHMTEEQIQHLESKQSLALSTYLHKTGLASRGHHCRQVANFHKNKSAFFLHPRPRREVHEAVQSTPGTQCQGHCSWSKSSLQYKRQTGTFQLRQNLKTMPWSDRMRMMEFKEVSQPRFSELQCKYPIENSELDELSETDTGQAFSSVRTSSLCDMSLLVDLNLMLENTDVSLTGLHKIHMSKVSF</sequence>
<dbReference type="GO" id="GO:0032259">
    <property type="term" value="P:methylation"/>
    <property type="evidence" value="ECO:0007669"/>
    <property type="project" value="UniProtKB-KW"/>
</dbReference>